<name>A0AA42CFW5_9PROT</name>
<reference evidence="1" key="1">
    <citation type="submission" date="2022-09" db="EMBL/GenBank/DDBJ databases">
        <title>Rhodovastum sp. nov. RN2-1 isolated from soil in Seongnam, South Korea.</title>
        <authorList>
            <person name="Le N.T."/>
        </authorList>
    </citation>
    <scope>NUCLEOTIDE SEQUENCE</scope>
    <source>
        <strain evidence="1">RN2-1</strain>
    </source>
</reference>
<protein>
    <submittedName>
        <fullName evidence="1">Uncharacterized protein</fullName>
    </submittedName>
</protein>
<proteinExistence type="predicted"/>
<evidence type="ECO:0000313" key="2">
    <source>
        <dbReference type="Proteomes" id="UP001165679"/>
    </source>
</evidence>
<accession>A0AA42CFW5</accession>
<keyword evidence="2" id="KW-1185">Reference proteome</keyword>
<dbReference type="RefSeq" id="WP_264716478.1">
    <property type="nucleotide sequence ID" value="NZ_JAPDNT010000040.1"/>
</dbReference>
<comment type="caution">
    <text evidence="1">The sequence shown here is derived from an EMBL/GenBank/DDBJ whole genome shotgun (WGS) entry which is preliminary data.</text>
</comment>
<gene>
    <name evidence="1" type="ORF">OL599_23460</name>
</gene>
<organism evidence="1 2">
    <name type="scientific">Limobrevibacterium gyesilva</name>
    <dbReference type="NCBI Taxonomy" id="2991712"/>
    <lineage>
        <taxon>Bacteria</taxon>
        <taxon>Pseudomonadati</taxon>
        <taxon>Pseudomonadota</taxon>
        <taxon>Alphaproteobacteria</taxon>
        <taxon>Acetobacterales</taxon>
        <taxon>Acetobacteraceae</taxon>
        <taxon>Limobrevibacterium</taxon>
    </lineage>
</organism>
<reference evidence="1" key="2">
    <citation type="submission" date="2022-10" db="EMBL/GenBank/DDBJ databases">
        <authorList>
            <person name="Trinh H.N."/>
        </authorList>
    </citation>
    <scope>NUCLEOTIDE SEQUENCE</scope>
    <source>
        <strain evidence="1">RN2-1</strain>
    </source>
</reference>
<dbReference type="Proteomes" id="UP001165679">
    <property type="component" value="Unassembled WGS sequence"/>
</dbReference>
<evidence type="ECO:0000313" key="1">
    <source>
        <dbReference type="EMBL" id="MCW3477528.1"/>
    </source>
</evidence>
<dbReference type="EMBL" id="JAPDNT010000040">
    <property type="protein sequence ID" value="MCW3477528.1"/>
    <property type="molecule type" value="Genomic_DNA"/>
</dbReference>
<sequence>MQSVEYVPHIDLFLRQLRIKRERLNAKSKIAIDANLLRALLQALAASMPFSEEFYLETYPDIAEAHGSGQIADLKRHFTEVGFFEGRMGAQPPVDDAYYTKVYQDVRDAIDRGAIASATDHYLRSGASEGRIPNAQLKPVVESWIAILHEDSARG</sequence>
<dbReference type="AlphaFoldDB" id="A0AA42CFW5"/>